<dbReference type="PROSITE" id="PS51257">
    <property type="entry name" value="PROKAR_LIPOPROTEIN"/>
    <property type="match status" value="1"/>
</dbReference>
<protein>
    <submittedName>
        <fullName evidence="3">BON domain-containing protein</fullName>
    </submittedName>
</protein>
<dbReference type="PANTHER" id="PTHR34606">
    <property type="entry name" value="BON DOMAIN-CONTAINING PROTEIN"/>
    <property type="match status" value="1"/>
</dbReference>
<dbReference type="SMART" id="SM00749">
    <property type="entry name" value="BON"/>
    <property type="match status" value="1"/>
</dbReference>
<evidence type="ECO:0000313" key="3">
    <source>
        <dbReference type="EMBL" id="MBK4736552.1"/>
    </source>
</evidence>
<dbReference type="PANTHER" id="PTHR34606:SF15">
    <property type="entry name" value="BON DOMAIN-CONTAINING PROTEIN"/>
    <property type="match status" value="1"/>
</dbReference>
<feature type="domain" description="BON" evidence="2">
    <location>
        <begin position="33"/>
        <end position="102"/>
    </location>
</feature>
<feature type="chain" id="PRO_5038072161" evidence="1">
    <location>
        <begin position="27"/>
        <end position="104"/>
    </location>
</feature>
<dbReference type="Proteomes" id="UP000622890">
    <property type="component" value="Unassembled WGS sequence"/>
</dbReference>
<evidence type="ECO:0000313" key="4">
    <source>
        <dbReference type="Proteomes" id="UP000622890"/>
    </source>
</evidence>
<keyword evidence="1" id="KW-0732">Signal</keyword>
<reference evidence="3" key="1">
    <citation type="submission" date="2021-01" db="EMBL/GenBank/DDBJ databases">
        <title>Genome sequence of strain Noviherbaspirillum sp. DKR-6.</title>
        <authorList>
            <person name="Chaudhary D.K."/>
        </authorList>
    </citation>
    <scope>NUCLEOTIDE SEQUENCE</scope>
    <source>
        <strain evidence="3">DKR-6</strain>
    </source>
</reference>
<dbReference type="AlphaFoldDB" id="A0A934SVJ7"/>
<accession>A0A934SVJ7</accession>
<proteinExistence type="predicted"/>
<dbReference type="RefSeq" id="WP_200594114.1">
    <property type="nucleotide sequence ID" value="NZ_JAEPBG010000008.1"/>
</dbReference>
<evidence type="ECO:0000259" key="2">
    <source>
        <dbReference type="PROSITE" id="PS50914"/>
    </source>
</evidence>
<dbReference type="InterPro" id="IPR014004">
    <property type="entry name" value="Transpt-assoc_nodulatn_dom_bac"/>
</dbReference>
<evidence type="ECO:0000256" key="1">
    <source>
        <dbReference type="SAM" id="SignalP"/>
    </source>
</evidence>
<name>A0A934SVJ7_9BURK</name>
<dbReference type="EMBL" id="JAEPBG010000008">
    <property type="protein sequence ID" value="MBK4736552.1"/>
    <property type="molecule type" value="Genomic_DNA"/>
</dbReference>
<dbReference type="PROSITE" id="PS50914">
    <property type="entry name" value="BON"/>
    <property type="match status" value="1"/>
</dbReference>
<feature type="signal peptide" evidence="1">
    <location>
        <begin position="1"/>
        <end position="26"/>
    </location>
</feature>
<gene>
    <name evidence="3" type="ORF">JJB74_18155</name>
</gene>
<keyword evidence="4" id="KW-1185">Reference proteome</keyword>
<dbReference type="Pfam" id="PF04972">
    <property type="entry name" value="BON"/>
    <property type="match status" value="1"/>
</dbReference>
<dbReference type="InterPro" id="IPR007055">
    <property type="entry name" value="BON_dom"/>
</dbReference>
<organism evidence="3 4">
    <name type="scientific">Noviherbaspirillum pedocola</name>
    <dbReference type="NCBI Taxonomy" id="2801341"/>
    <lineage>
        <taxon>Bacteria</taxon>
        <taxon>Pseudomonadati</taxon>
        <taxon>Pseudomonadota</taxon>
        <taxon>Betaproteobacteria</taxon>
        <taxon>Burkholderiales</taxon>
        <taxon>Oxalobacteraceae</taxon>
        <taxon>Noviherbaspirillum</taxon>
    </lineage>
</organism>
<dbReference type="InterPro" id="IPR051686">
    <property type="entry name" value="Lipoprotein_DolP"/>
</dbReference>
<comment type="caution">
    <text evidence="3">The sequence shown here is derived from an EMBL/GenBank/DDBJ whole genome shotgun (WGS) entry which is preliminary data.</text>
</comment>
<sequence>MKKQNIIATLLLSVALAACSSTPTQRSTGETVDDAKVNATVKTQLAKTEGLGNALAINVDTYRGTVMLSGFVDNEQQRMAAGRAAAQVKGVEKVDNNLRVKPRS</sequence>
<dbReference type="Gene3D" id="3.30.1340.30">
    <property type="match status" value="1"/>
</dbReference>